<dbReference type="PANTHER" id="PTHR43019:SF23">
    <property type="entry name" value="PROTEASE DO-LIKE 5, CHLOROPLASTIC"/>
    <property type="match status" value="1"/>
</dbReference>
<dbReference type="SUPFAM" id="SSF50494">
    <property type="entry name" value="Trypsin-like serine proteases"/>
    <property type="match status" value="1"/>
</dbReference>
<dbReference type="PANTHER" id="PTHR43019">
    <property type="entry name" value="SERINE ENDOPROTEASE DEGS"/>
    <property type="match status" value="1"/>
</dbReference>
<evidence type="ECO:0000313" key="2">
    <source>
        <dbReference type="EMBL" id="OGG27962.1"/>
    </source>
</evidence>
<evidence type="ECO:0000256" key="1">
    <source>
        <dbReference type="SAM" id="Coils"/>
    </source>
</evidence>
<keyword evidence="1" id="KW-0175">Coiled coil</keyword>
<comment type="caution">
    <text evidence="2">The sequence shown here is derived from an EMBL/GenBank/DDBJ whole genome shotgun (WGS) entry which is preliminary data.</text>
</comment>
<reference evidence="2 3" key="1">
    <citation type="journal article" date="2016" name="Nat. Commun.">
        <title>Thousands of microbial genomes shed light on interconnected biogeochemical processes in an aquifer system.</title>
        <authorList>
            <person name="Anantharaman K."/>
            <person name="Brown C.T."/>
            <person name="Hug L.A."/>
            <person name="Sharon I."/>
            <person name="Castelle C.J."/>
            <person name="Probst A.J."/>
            <person name="Thomas B.C."/>
            <person name="Singh A."/>
            <person name="Wilkins M.J."/>
            <person name="Karaoz U."/>
            <person name="Brodie E.L."/>
            <person name="Williams K.H."/>
            <person name="Hubbard S.S."/>
            <person name="Banfield J.F."/>
        </authorList>
    </citation>
    <scope>NUCLEOTIDE SEQUENCE [LARGE SCALE GENOMIC DNA]</scope>
</reference>
<dbReference type="Pfam" id="PF13365">
    <property type="entry name" value="Trypsin_2"/>
    <property type="match status" value="1"/>
</dbReference>
<evidence type="ECO:0008006" key="4">
    <source>
        <dbReference type="Google" id="ProtNLM"/>
    </source>
</evidence>
<dbReference type="InterPro" id="IPR001940">
    <property type="entry name" value="Peptidase_S1C"/>
</dbReference>
<dbReference type="GO" id="GO:0006508">
    <property type="term" value="P:proteolysis"/>
    <property type="evidence" value="ECO:0007669"/>
    <property type="project" value="InterPro"/>
</dbReference>
<dbReference type="EMBL" id="MFJY01000030">
    <property type="protein sequence ID" value="OGG27962.1"/>
    <property type="molecule type" value="Genomic_DNA"/>
</dbReference>
<protein>
    <recommendedName>
        <fullName evidence="4">Serine protease</fullName>
    </recommendedName>
</protein>
<feature type="coiled-coil region" evidence="1">
    <location>
        <begin position="24"/>
        <end position="76"/>
    </location>
</feature>
<sequence length="305" mass="33131">MEDNKHILWFALLVVVALSSYGLYSETRKELDTAKEQIARLSGESEETIVSQQEAIDSKEEELEKTKESERLLQEALDSFQGSVSASDTSAAGNIINRYAPSVVRLVCVENTQTEDLQQGSGMLFEGDVFGDGSPYYVQTNLHVIETNEEGFSECVIAVYPDPDNSEDYIVYKSKGHALFRKGVDLAYLKPLEVDGNKKAGLLSDLSLYALKDSTVPICSSVSIGNHISVLGYPGIGGESLTVTDGIVSGFEFRSGERYVKTSAKIDQGNSGGIAIMDSGCIVGIPTYVKTQIESLGRILDLKNL</sequence>
<dbReference type="AlphaFoldDB" id="A0A1F6ATY1"/>
<organism evidence="2 3">
    <name type="scientific">Candidatus Gottesmanbacteria bacterium RIFCSPLOWO2_01_FULL_48_11</name>
    <dbReference type="NCBI Taxonomy" id="1798395"/>
    <lineage>
        <taxon>Bacteria</taxon>
        <taxon>Candidatus Gottesmaniibacteriota</taxon>
    </lineage>
</organism>
<dbReference type="PRINTS" id="PR00834">
    <property type="entry name" value="PROTEASES2C"/>
</dbReference>
<dbReference type="GO" id="GO:0004252">
    <property type="term" value="F:serine-type endopeptidase activity"/>
    <property type="evidence" value="ECO:0007669"/>
    <property type="project" value="InterPro"/>
</dbReference>
<dbReference type="InterPro" id="IPR009003">
    <property type="entry name" value="Peptidase_S1_PA"/>
</dbReference>
<dbReference type="Gene3D" id="2.40.10.10">
    <property type="entry name" value="Trypsin-like serine proteases"/>
    <property type="match status" value="2"/>
</dbReference>
<gene>
    <name evidence="2" type="ORF">A3A64_02220</name>
</gene>
<name>A0A1F6ATY1_9BACT</name>
<dbReference type="InterPro" id="IPR043504">
    <property type="entry name" value="Peptidase_S1_PA_chymotrypsin"/>
</dbReference>
<proteinExistence type="predicted"/>
<evidence type="ECO:0000313" key="3">
    <source>
        <dbReference type="Proteomes" id="UP000178305"/>
    </source>
</evidence>
<dbReference type="Proteomes" id="UP000178305">
    <property type="component" value="Unassembled WGS sequence"/>
</dbReference>
<accession>A0A1F6ATY1</accession>